<comment type="caution">
    <text evidence="8">Lacks conserved residue(s) required for the propagation of feature annotation.</text>
</comment>
<dbReference type="Gene3D" id="1.10.240.10">
    <property type="entry name" value="Tyrosyl-Transfer RNA Synthetase"/>
    <property type="match status" value="1"/>
</dbReference>
<evidence type="ECO:0000256" key="5">
    <source>
        <dbReference type="ARBA" id="ARBA00022917"/>
    </source>
</evidence>
<keyword evidence="5 8" id="KW-0648">Protein biosynthesis</keyword>
<sequence>MTLKRKTITGVKPTGTPHVGNYIGAIKPALDLTKDDDRQTLYFIADLHALNSIHNGKELKQLTYEVAATWLALGLDPSRSLFYKQSDITELVELQWILGSVTNKGLLNRAHAYKAKMDENKGKDLDEDTGVNMGLFNYPVMMAADILLFQSDEVPVGKDNIQHIEMARDIAQSFNRYYGDTFKLPDAIVSKETAVIPGLDGRKMSKSYGNTIPLFIDEKELEKRVKRIVTDSTPPNEPKATEDSILFSLYQSFAAPEETEQMQQAFADGIGYGEVKKELFNVMNRTLAGPRKTYHELLENKQKIDQLLREGAEKAKPIARRQMEIVKERIGLL</sequence>
<feature type="binding site" evidence="8">
    <location>
        <begin position="20"/>
        <end position="21"/>
    </location>
    <ligand>
        <name>ATP</name>
        <dbReference type="ChEBI" id="CHEBI:30616"/>
    </ligand>
</feature>
<dbReference type="NCBIfam" id="TIGR00233">
    <property type="entry name" value="trpS"/>
    <property type="match status" value="1"/>
</dbReference>
<keyword evidence="3 8" id="KW-0547">Nucleotide-binding</keyword>
<dbReference type="InterPro" id="IPR050203">
    <property type="entry name" value="Trp-tRNA_synthetase"/>
</dbReference>
<dbReference type="GO" id="GO:0004830">
    <property type="term" value="F:tryptophan-tRNA ligase activity"/>
    <property type="evidence" value="ECO:0007669"/>
    <property type="project" value="UniProtKB-EC"/>
</dbReference>
<dbReference type="InterPro" id="IPR002305">
    <property type="entry name" value="aa-tRNA-synth_Ic"/>
</dbReference>
<dbReference type="PROSITE" id="PS00178">
    <property type="entry name" value="AA_TRNA_LIGASE_I"/>
    <property type="match status" value="1"/>
</dbReference>
<evidence type="ECO:0000313" key="10">
    <source>
        <dbReference type="EMBL" id="MFD1019275.1"/>
    </source>
</evidence>
<dbReference type="EC" id="6.1.1.2" evidence="8"/>
<feature type="binding site" evidence="8">
    <location>
        <begin position="157"/>
        <end position="159"/>
    </location>
    <ligand>
        <name>ATP</name>
        <dbReference type="ChEBI" id="CHEBI:30616"/>
    </ligand>
</feature>
<feature type="binding site" evidence="8">
    <location>
        <position position="145"/>
    </location>
    <ligand>
        <name>L-tryptophan</name>
        <dbReference type="ChEBI" id="CHEBI:57912"/>
    </ligand>
</feature>
<dbReference type="CDD" id="cd00806">
    <property type="entry name" value="TrpRS_core"/>
    <property type="match status" value="1"/>
</dbReference>
<feature type="short sequence motif" description="'KMSKS' region" evidence="8">
    <location>
        <begin position="203"/>
        <end position="207"/>
    </location>
</feature>
<feature type="binding site" evidence="8">
    <location>
        <begin position="12"/>
        <end position="14"/>
    </location>
    <ligand>
        <name>ATP</name>
        <dbReference type="ChEBI" id="CHEBI:30616"/>
    </ligand>
</feature>
<evidence type="ECO:0000256" key="7">
    <source>
        <dbReference type="ARBA" id="ARBA00049929"/>
    </source>
</evidence>
<comment type="similarity">
    <text evidence="1 8 9">Belongs to the class-I aminoacyl-tRNA synthetase family.</text>
</comment>
<comment type="caution">
    <text evidence="10">The sequence shown here is derived from an EMBL/GenBank/DDBJ whole genome shotgun (WGS) entry which is preliminary data.</text>
</comment>
<evidence type="ECO:0000256" key="8">
    <source>
        <dbReference type="HAMAP-Rule" id="MF_00140"/>
    </source>
</evidence>
<proteinExistence type="inferred from homology"/>
<dbReference type="NCBIfam" id="NF009207">
    <property type="entry name" value="PRK12556.1"/>
    <property type="match status" value="1"/>
</dbReference>
<dbReference type="Gene3D" id="3.40.50.620">
    <property type="entry name" value="HUPs"/>
    <property type="match status" value="1"/>
</dbReference>
<reference evidence="11" key="1">
    <citation type="journal article" date="2019" name="Int. J. Syst. Evol. Microbiol.">
        <title>The Global Catalogue of Microorganisms (GCM) 10K type strain sequencing project: providing services to taxonomists for standard genome sequencing and annotation.</title>
        <authorList>
            <consortium name="The Broad Institute Genomics Platform"/>
            <consortium name="The Broad Institute Genome Sequencing Center for Infectious Disease"/>
            <person name="Wu L."/>
            <person name="Ma J."/>
        </authorList>
    </citation>
    <scope>NUCLEOTIDE SEQUENCE [LARGE SCALE GENOMIC DNA]</scope>
    <source>
        <strain evidence="11">CCUG 56607</strain>
    </source>
</reference>
<evidence type="ECO:0000256" key="4">
    <source>
        <dbReference type="ARBA" id="ARBA00022840"/>
    </source>
</evidence>
<dbReference type="InterPro" id="IPR002306">
    <property type="entry name" value="Trp-tRNA-ligase"/>
</dbReference>
<comment type="function">
    <text evidence="8">Catalyzes the attachment of tryptophan to tRNA(Trp).</text>
</comment>
<protein>
    <recommendedName>
        <fullName evidence="8">Tryptophan--tRNA ligase</fullName>
        <ecNumber evidence="8">6.1.1.2</ecNumber>
    </recommendedName>
    <alternativeName>
        <fullName evidence="8">Tryptophanyl-tRNA synthetase</fullName>
        <shortName evidence="8">TrpRS</shortName>
    </alternativeName>
</protein>
<dbReference type="SUPFAM" id="SSF52374">
    <property type="entry name" value="Nucleotidylyl transferase"/>
    <property type="match status" value="1"/>
</dbReference>
<evidence type="ECO:0000256" key="2">
    <source>
        <dbReference type="ARBA" id="ARBA00022598"/>
    </source>
</evidence>
<keyword evidence="2 8" id="KW-0436">Ligase</keyword>
<comment type="catalytic activity">
    <reaction evidence="7 8">
        <text>tRNA(Trp) + L-tryptophan + ATP = L-tryptophyl-tRNA(Trp) + AMP + diphosphate + H(+)</text>
        <dbReference type="Rhea" id="RHEA:24080"/>
        <dbReference type="Rhea" id="RHEA-COMP:9671"/>
        <dbReference type="Rhea" id="RHEA-COMP:9705"/>
        <dbReference type="ChEBI" id="CHEBI:15378"/>
        <dbReference type="ChEBI" id="CHEBI:30616"/>
        <dbReference type="ChEBI" id="CHEBI:33019"/>
        <dbReference type="ChEBI" id="CHEBI:57912"/>
        <dbReference type="ChEBI" id="CHEBI:78442"/>
        <dbReference type="ChEBI" id="CHEBI:78535"/>
        <dbReference type="ChEBI" id="CHEBI:456215"/>
        <dbReference type="EC" id="6.1.1.2"/>
    </reaction>
</comment>
<evidence type="ECO:0000256" key="9">
    <source>
        <dbReference type="RuleBase" id="RU363036"/>
    </source>
</evidence>
<dbReference type="InterPro" id="IPR014729">
    <property type="entry name" value="Rossmann-like_a/b/a_fold"/>
</dbReference>
<gene>
    <name evidence="8" type="primary">trpS</name>
    <name evidence="10" type="ORF">ACFQ2J_08715</name>
</gene>
<dbReference type="EMBL" id="JBHTKL010000002">
    <property type="protein sequence ID" value="MFD1019275.1"/>
    <property type="molecule type" value="Genomic_DNA"/>
</dbReference>
<evidence type="ECO:0000313" key="11">
    <source>
        <dbReference type="Proteomes" id="UP001596990"/>
    </source>
</evidence>
<feature type="binding site" evidence="8">
    <location>
        <begin position="203"/>
        <end position="207"/>
    </location>
    <ligand>
        <name>ATP</name>
        <dbReference type="ChEBI" id="CHEBI:30616"/>
    </ligand>
</feature>
<dbReference type="InterPro" id="IPR024109">
    <property type="entry name" value="Trp-tRNA-ligase_bac-type"/>
</dbReference>
<keyword evidence="4 8" id="KW-0067">ATP-binding</keyword>
<comment type="subcellular location">
    <subcellularLocation>
        <location evidence="8">Cytoplasm</location>
    </subcellularLocation>
</comment>
<evidence type="ECO:0000256" key="6">
    <source>
        <dbReference type="ARBA" id="ARBA00023146"/>
    </source>
</evidence>
<keyword evidence="8" id="KW-0963">Cytoplasm</keyword>
<dbReference type="PANTHER" id="PTHR43766:SF1">
    <property type="entry name" value="TRYPTOPHAN--TRNA LIGASE, MITOCHONDRIAL"/>
    <property type="match status" value="1"/>
</dbReference>
<dbReference type="PRINTS" id="PR01039">
    <property type="entry name" value="TRNASYNTHTRP"/>
</dbReference>
<dbReference type="Proteomes" id="UP001596990">
    <property type="component" value="Unassembled WGS sequence"/>
</dbReference>
<organism evidence="10 11">
    <name type="scientific">Thalassobacillus hwangdonensis</name>
    <dbReference type="NCBI Taxonomy" id="546108"/>
    <lineage>
        <taxon>Bacteria</taxon>
        <taxon>Bacillati</taxon>
        <taxon>Bacillota</taxon>
        <taxon>Bacilli</taxon>
        <taxon>Bacillales</taxon>
        <taxon>Bacillaceae</taxon>
        <taxon>Thalassobacillus</taxon>
    </lineage>
</organism>
<name>A0ABW3KZZ7_9BACI</name>
<dbReference type="Pfam" id="PF00579">
    <property type="entry name" value="tRNA-synt_1b"/>
    <property type="match status" value="1"/>
</dbReference>
<keyword evidence="11" id="KW-1185">Reference proteome</keyword>
<dbReference type="PANTHER" id="PTHR43766">
    <property type="entry name" value="TRYPTOPHAN--TRNA LIGASE, MITOCHONDRIAL"/>
    <property type="match status" value="1"/>
</dbReference>
<accession>A0ABW3KZZ7</accession>
<comment type="subunit">
    <text evidence="8">Homodimer.</text>
</comment>
<evidence type="ECO:0000256" key="1">
    <source>
        <dbReference type="ARBA" id="ARBA00005594"/>
    </source>
</evidence>
<dbReference type="HAMAP" id="MF_00140_B">
    <property type="entry name" value="Trp_tRNA_synth_B"/>
    <property type="match status" value="1"/>
</dbReference>
<dbReference type="InterPro" id="IPR001412">
    <property type="entry name" value="aa-tRNA-synth_I_CS"/>
</dbReference>
<evidence type="ECO:0000256" key="3">
    <source>
        <dbReference type="ARBA" id="ARBA00022741"/>
    </source>
</evidence>
<keyword evidence="6 8" id="KW-0030">Aminoacyl-tRNA synthetase</keyword>
<feature type="binding site" evidence="8">
    <location>
        <position position="196"/>
    </location>
    <ligand>
        <name>ATP</name>
        <dbReference type="ChEBI" id="CHEBI:30616"/>
    </ligand>
</feature>
<dbReference type="RefSeq" id="WP_386058847.1">
    <property type="nucleotide sequence ID" value="NZ_JBHTKL010000002.1"/>
</dbReference>